<gene>
    <name evidence="3" type="ORF">IW261DRAFT_905075</name>
</gene>
<dbReference type="Pfam" id="PF00656">
    <property type="entry name" value="Peptidase_C14"/>
    <property type="match status" value="1"/>
</dbReference>
<dbReference type="InterPro" id="IPR050452">
    <property type="entry name" value="Metacaspase"/>
</dbReference>
<dbReference type="PANTHER" id="PTHR48104">
    <property type="entry name" value="METACASPASE-4"/>
    <property type="match status" value="1"/>
</dbReference>
<protein>
    <submittedName>
        <fullName evidence="3">Caspase domain-containing protein</fullName>
    </submittedName>
</protein>
<dbReference type="PANTHER" id="PTHR48104:SF30">
    <property type="entry name" value="METACASPASE-1"/>
    <property type="match status" value="1"/>
</dbReference>
<sequence length="411" mass="45347">MLPTYFAPSGHFYAQNYHIPRAFVEGATGVPVNCDDVVLSVLEPTSTQLCLLNAFELAVAEQTRVPGDADETVSELETEAPRYNAEILSILGSIHRLRLQSSRAQDNLQAEREVSSSLQGSRFYDVLIGIDEYASSPLQGCISDVRLMENYLTEHLRVPADRIQRLLGSKEHSSGGDSMHPSRANIVNALLSINNHPDIVHGDNIIIFYAGHGSSYPFEREGDALKHIEALCPIDRDTIGEDGKSVPDISDREFNTILTQISRVKGDHITVILDCCHSGSVSRGVGVRTVSRTSRTTVEDMLLVGEQTFGSYPGYRSILSKDWHSDMDSHVVLAACKADQFAMAKVVEGKDRDGVELYNGIFTDSLVRALRSDYYTRGTTYADLIGSLAYTPSQTPVVAGKRKDARVWYQE</sequence>
<proteinExistence type="inferred from homology"/>
<accession>A0AA39NT72</accession>
<evidence type="ECO:0000313" key="3">
    <source>
        <dbReference type="EMBL" id="KAK0471230.1"/>
    </source>
</evidence>
<evidence type="ECO:0000256" key="1">
    <source>
        <dbReference type="ARBA" id="ARBA00009005"/>
    </source>
</evidence>
<keyword evidence="4" id="KW-1185">Reference proteome</keyword>
<comment type="similarity">
    <text evidence="1">Belongs to the peptidase C14B family.</text>
</comment>
<evidence type="ECO:0000313" key="4">
    <source>
        <dbReference type="Proteomes" id="UP001175227"/>
    </source>
</evidence>
<organism evidence="3 4">
    <name type="scientific">Armillaria novae-zelandiae</name>
    <dbReference type="NCBI Taxonomy" id="153914"/>
    <lineage>
        <taxon>Eukaryota</taxon>
        <taxon>Fungi</taxon>
        <taxon>Dikarya</taxon>
        <taxon>Basidiomycota</taxon>
        <taxon>Agaricomycotina</taxon>
        <taxon>Agaricomycetes</taxon>
        <taxon>Agaricomycetidae</taxon>
        <taxon>Agaricales</taxon>
        <taxon>Marasmiineae</taxon>
        <taxon>Physalacriaceae</taxon>
        <taxon>Armillaria</taxon>
    </lineage>
</organism>
<dbReference type="Proteomes" id="UP001175227">
    <property type="component" value="Unassembled WGS sequence"/>
</dbReference>
<comment type="caution">
    <text evidence="3">The sequence shown here is derived from an EMBL/GenBank/DDBJ whole genome shotgun (WGS) entry which is preliminary data.</text>
</comment>
<dbReference type="AlphaFoldDB" id="A0AA39NT72"/>
<dbReference type="GO" id="GO:0005737">
    <property type="term" value="C:cytoplasm"/>
    <property type="evidence" value="ECO:0007669"/>
    <property type="project" value="TreeGrafter"/>
</dbReference>
<dbReference type="GO" id="GO:0006508">
    <property type="term" value="P:proteolysis"/>
    <property type="evidence" value="ECO:0007669"/>
    <property type="project" value="InterPro"/>
</dbReference>
<feature type="domain" description="Peptidase C14 caspase" evidence="2">
    <location>
        <begin position="126"/>
        <end position="373"/>
    </location>
</feature>
<dbReference type="GO" id="GO:0004197">
    <property type="term" value="F:cysteine-type endopeptidase activity"/>
    <property type="evidence" value="ECO:0007669"/>
    <property type="project" value="InterPro"/>
</dbReference>
<dbReference type="Gene3D" id="3.40.50.1460">
    <property type="match status" value="1"/>
</dbReference>
<reference evidence="3" key="1">
    <citation type="submission" date="2023-06" db="EMBL/GenBank/DDBJ databases">
        <authorList>
            <consortium name="Lawrence Berkeley National Laboratory"/>
            <person name="Ahrendt S."/>
            <person name="Sahu N."/>
            <person name="Indic B."/>
            <person name="Wong-Bajracharya J."/>
            <person name="Merenyi Z."/>
            <person name="Ke H.-M."/>
            <person name="Monk M."/>
            <person name="Kocsube S."/>
            <person name="Drula E."/>
            <person name="Lipzen A."/>
            <person name="Balint B."/>
            <person name="Henrissat B."/>
            <person name="Andreopoulos B."/>
            <person name="Martin F.M."/>
            <person name="Harder C.B."/>
            <person name="Rigling D."/>
            <person name="Ford K.L."/>
            <person name="Foster G.D."/>
            <person name="Pangilinan J."/>
            <person name="Papanicolaou A."/>
            <person name="Barry K."/>
            <person name="LaButti K."/>
            <person name="Viragh M."/>
            <person name="Koriabine M."/>
            <person name="Yan M."/>
            <person name="Riley R."/>
            <person name="Champramary S."/>
            <person name="Plett K.L."/>
            <person name="Tsai I.J."/>
            <person name="Slot J."/>
            <person name="Sipos G."/>
            <person name="Plett J."/>
            <person name="Nagy L.G."/>
            <person name="Grigoriev I.V."/>
        </authorList>
    </citation>
    <scope>NUCLEOTIDE SEQUENCE</scope>
    <source>
        <strain evidence="3">ICMP 16352</strain>
    </source>
</reference>
<name>A0AA39NT72_9AGAR</name>
<dbReference type="EMBL" id="JAUEPR010000053">
    <property type="protein sequence ID" value="KAK0471230.1"/>
    <property type="molecule type" value="Genomic_DNA"/>
</dbReference>
<dbReference type="InterPro" id="IPR011600">
    <property type="entry name" value="Pept_C14_caspase"/>
</dbReference>
<evidence type="ECO:0000259" key="2">
    <source>
        <dbReference type="Pfam" id="PF00656"/>
    </source>
</evidence>